<dbReference type="EMBL" id="AQHN01000088">
    <property type="protein sequence ID" value="ENN84610.1"/>
    <property type="molecule type" value="Genomic_DNA"/>
</dbReference>
<feature type="domain" description="Fe-containing alcohol dehydrogenase-like C-terminal" evidence="5">
    <location>
        <begin position="166"/>
        <end position="346"/>
    </location>
</feature>
<name>N6USF3_9HYPH</name>
<dbReference type="InterPro" id="IPR034786">
    <property type="entry name" value="MAR"/>
</dbReference>
<dbReference type="GO" id="GO:0018506">
    <property type="term" value="F:maleylacetate reductase activity"/>
    <property type="evidence" value="ECO:0007669"/>
    <property type="project" value="InterPro"/>
</dbReference>
<dbReference type="GO" id="GO:0046872">
    <property type="term" value="F:metal ion binding"/>
    <property type="evidence" value="ECO:0007669"/>
    <property type="project" value="InterPro"/>
</dbReference>
<keyword evidence="7" id="KW-1185">Reference proteome</keyword>
<comment type="caution">
    <text evidence="6">The sequence shown here is derived from an EMBL/GenBank/DDBJ whole genome shotgun (WGS) entry which is preliminary data.</text>
</comment>
<keyword evidence="3" id="KW-0520">NAD</keyword>
<dbReference type="STRING" id="363754.RHSP_82250"/>
<evidence type="ECO:0000313" key="6">
    <source>
        <dbReference type="EMBL" id="ENN84610.1"/>
    </source>
</evidence>
<accession>N6USF3</accession>
<dbReference type="InterPro" id="IPR001670">
    <property type="entry name" value="ADH_Fe/GldA"/>
</dbReference>
<gene>
    <name evidence="6" type="ORF">RHSP_82250</name>
</gene>
<dbReference type="PANTHER" id="PTHR11496">
    <property type="entry name" value="ALCOHOL DEHYDROGENASE"/>
    <property type="match status" value="1"/>
</dbReference>
<evidence type="ECO:0000256" key="2">
    <source>
        <dbReference type="ARBA" id="ARBA00023002"/>
    </source>
</evidence>
<evidence type="ECO:0000256" key="1">
    <source>
        <dbReference type="ARBA" id="ARBA00007358"/>
    </source>
</evidence>
<dbReference type="AlphaFoldDB" id="N6USF3"/>
<dbReference type="SUPFAM" id="SSF56796">
    <property type="entry name" value="Dehydroquinate synthase-like"/>
    <property type="match status" value="1"/>
</dbReference>
<organism evidence="6 7">
    <name type="scientific">Rhizobium freirei PRF 81</name>
    <dbReference type="NCBI Taxonomy" id="363754"/>
    <lineage>
        <taxon>Bacteria</taxon>
        <taxon>Pseudomonadati</taxon>
        <taxon>Pseudomonadota</taxon>
        <taxon>Alphaproteobacteria</taxon>
        <taxon>Hyphomicrobiales</taxon>
        <taxon>Rhizobiaceae</taxon>
        <taxon>Rhizobium/Agrobacterium group</taxon>
        <taxon>Rhizobium</taxon>
    </lineage>
</organism>
<proteinExistence type="inferred from homology"/>
<dbReference type="InterPro" id="IPR056798">
    <property type="entry name" value="ADH_Fe_C"/>
</dbReference>
<reference evidence="6 7" key="1">
    <citation type="journal article" date="2012" name="BMC Genomics">
        <title>Genomic basis of broad host range and environmental adaptability of Rhizobium tropici CIAT 899 and Rhizobium sp. PRF 81 which are used in inoculants for common bean (Phaseolus vulgaris L.).</title>
        <authorList>
            <person name="Ormeno-Orrillo E."/>
            <person name="Menna P."/>
            <person name="Almeida L.G."/>
            <person name="Ollero F.J."/>
            <person name="Nicolas M.F."/>
            <person name="Pains Rodrigues E."/>
            <person name="Shigueyoshi Nakatani A."/>
            <person name="Silva Batista J.S."/>
            <person name="Oliveira Chueire L.M."/>
            <person name="Souza R.C."/>
            <person name="Ribeiro Vasconcelos A.T."/>
            <person name="Megias M."/>
            <person name="Hungria M."/>
            <person name="Martinez-Romero E."/>
        </authorList>
    </citation>
    <scope>NUCLEOTIDE SEQUENCE [LARGE SCALE GENOMIC DNA]</scope>
    <source>
        <strain evidence="6 7">PRF 81</strain>
    </source>
</reference>
<dbReference type="Gene3D" id="1.20.1090.10">
    <property type="entry name" value="Dehydroquinate synthase-like - alpha domain"/>
    <property type="match status" value="1"/>
</dbReference>
<dbReference type="PATRIC" id="fig|363754.4.peg.5752"/>
<dbReference type="CDD" id="cd08177">
    <property type="entry name" value="MAR"/>
    <property type="match status" value="1"/>
</dbReference>
<dbReference type="Proteomes" id="UP000012429">
    <property type="component" value="Unassembled WGS sequence"/>
</dbReference>
<evidence type="ECO:0000313" key="7">
    <source>
        <dbReference type="Proteomes" id="UP000012429"/>
    </source>
</evidence>
<dbReference type="Pfam" id="PF00465">
    <property type="entry name" value="Fe-ADH"/>
    <property type="match status" value="1"/>
</dbReference>
<dbReference type="Pfam" id="PF25137">
    <property type="entry name" value="ADH_Fe_C"/>
    <property type="match status" value="1"/>
</dbReference>
<dbReference type="PANTHER" id="PTHR11496:SF102">
    <property type="entry name" value="ALCOHOL DEHYDROGENASE 4"/>
    <property type="match status" value="1"/>
</dbReference>
<keyword evidence="2" id="KW-0560">Oxidoreductase</keyword>
<dbReference type="OrthoDB" id="3812122at2"/>
<protein>
    <submittedName>
        <fullName evidence="6">Iron-containing alcohol dehydrogenase</fullName>
    </submittedName>
</protein>
<sequence>MTQDFSYAGSPAQIVFGAGSRNRVAEWIARAGCKRALVLSTPHQKADAEALAQEIGPLACGVFTDATMHTPVEVTEAAMKVVAETGADCVVSLGGGSTTGLGKAIAYRTDLLQIVIPTTYAGSEVTPILGQTEGGRKTTVRDARILPEIVIYDPSLTLGLPVAMSVTSGLNAMAHAVEGLYAQDRNPISSLMALEGLRAFARSLPVIVNDPKNADARCDALYGAWLCGSVLGTVGMALHHKICHTLGGSFDTPHAETHAVMLPHTAAFNAAAAVSQLAEAAGIFGGSIGGGLWDFAKAVGSPLSLKEFGLTEADLDRAAAIAVENPYWNPRPIDRGAIRQLLQDAWEGRRPTD</sequence>
<evidence type="ECO:0000256" key="3">
    <source>
        <dbReference type="ARBA" id="ARBA00023027"/>
    </source>
</evidence>
<evidence type="ECO:0000259" key="4">
    <source>
        <dbReference type="Pfam" id="PF00465"/>
    </source>
</evidence>
<dbReference type="Gene3D" id="3.40.50.1970">
    <property type="match status" value="1"/>
</dbReference>
<dbReference type="GO" id="GO:0004022">
    <property type="term" value="F:alcohol dehydrogenase (NAD+) activity"/>
    <property type="evidence" value="ECO:0007669"/>
    <property type="project" value="TreeGrafter"/>
</dbReference>
<feature type="domain" description="Alcohol dehydrogenase iron-type/glycerol dehydrogenase GldA" evidence="4">
    <location>
        <begin position="11"/>
        <end position="154"/>
    </location>
</feature>
<dbReference type="RefSeq" id="WP_004126380.1">
    <property type="nucleotide sequence ID" value="NZ_AQHN01000088.1"/>
</dbReference>
<comment type="similarity">
    <text evidence="1">Belongs to the iron-containing alcohol dehydrogenase family.</text>
</comment>
<evidence type="ECO:0000259" key="5">
    <source>
        <dbReference type="Pfam" id="PF25137"/>
    </source>
</evidence>
<dbReference type="InterPro" id="IPR039697">
    <property type="entry name" value="Alcohol_dehydrogenase_Fe"/>
</dbReference>